<dbReference type="GO" id="GO:0004822">
    <property type="term" value="F:isoleucine-tRNA ligase activity"/>
    <property type="evidence" value="ECO:0007669"/>
    <property type="project" value="UniProtKB-UniRule"/>
</dbReference>
<dbReference type="Gene3D" id="1.10.730.10">
    <property type="entry name" value="Isoleucyl-tRNA Synthetase, Domain 1"/>
    <property type="match status" value="1"/>
</dbReference>
<dbReference type="Gene3D" id="3.90.740.10">
    <property type="entry name" value="Valyl/Leucyl/Isoleucyl-tRNA synthetase, editing domain"/>
    <property type="match status" value="1"/>
</dbReference>
<dbReference type="InterPro" id="IPR029033">
    <property type="entry name" value="His_PPase_superfam"/>
</dbReference>
<keyword evidence="9 15" id="KW-0862">Zinc</keyword>
<reference evidence="18 19" key="1">
    <citation type="journal article" date="2016" name="Nat. Commun.">
        <title>Thousands of microbial genomes shed light on interconnected biogeochemical processes in an aquifer system.</title>
        <authorList>
            <person name="Anantharaman K."/>
            <person name="Brown C.T."/>
            <person name="Hug L.A."/>
            <person name="Sharon I."/>
            <person name="Castelle C.J."/>
            <person name="Probst A.J."/>
            <person name="Thomas B.C."/>
            <person name="Singh A."/>
            <person name="Wilkins M.J."/>
            <person name="Karaoz U."/>
            <person name="Brodie E.L."/>
            <person name="Williams K.H."/>
            <person name="Hubbard S.S."/>
            <person name="Banfield J.F."/>
        </authorList>
    </citation>
    <scope>NUCLEOTIDE SEQUENCE [LARGE SCALE GENOMIC DNA]</scope>
</reference>
<dbReference type="SUPFAM" id="SSF52374">
    <property type="entry name" value="Nucleotidylyl transferase"/>
    <property type="match status" value="1"/>
</dbReference>
<keyword evidence="10 15" id="KW-0067">ATP-binding</keyword>
<dbReference type="InterPro" id="IPR023586">
    <property type="entry name" value="Ile-tRNA-ligase_type2"/>
</dbReference>
<dbReference type="SMART" id="SM00855">
    <property type="entry name" value="PGAM"/>
    <property type="match status" value="1"/>
</dbReference>
<keyword evidence="5 15" id="KW-0963">Cytoplasm</keyword>
<dbReference type="Gene3D" id="3.40.50.1240">
    <property type="entry name" value="Phosphoglycerate mutase-like"/>
    <property type="match status" value="1"/>
</dbReference>
<evidence type="ECO:0000256" key="9">
    <source>
        <dbReference type="ARBA" id="ARBA00022833"/>
    </source>
</evidence>
<evidence type="ECO:0000256" key="4">
    <source>
        <dbReference type="ARBA" id="ARBA00011245"/>
    </source>
</evidence>
<dbReference type="SUPFAM" id="SSF47323">
    <property type="entry name" value="Anticodon-binding domain of a subclass of class I aminoacyl-tRNA synthetases"/>
    <property type="match status" value="1"/>
</dbReference>
<keyword evidence="11 15" id="KW-0648">Protein biosynthesis</keyword>
<evidence type="ECO:0000256" key="15">
    <source>
        <dbReference type="HAMAP-Rule" id="MF_02003"/>
    </source>
</evidence>
<dbReference type="InterPro" id="IPR002301">
    <property type="entry name" value="Ile-tRNA-ligase"/>
</dbReference>
<proteinExistence type="inferred from homology"/>
<dbReference type="AlphaFoldDB" id="A0A1F8H8A2"/>
<dbReference type="InterPro" id="IPR001412">
    <property type="entry name" value="aa-tRNA-synth_I_CS"/>
</dbReference>
<protein>
    <recommendedName>
        <fullName evidence="15">Isoleucine--tRNA ligase</fullName>
        <ecNumber evidence="15">6.1.1.5</ecNumber>
    </recommendedName>
    <alternativeName>
        <fullName evidence="15">Isoleucyl-tRNA synthetase</fullName>
        <shortName evidence="15">IleRS</shortName>
    </alternativeName>
</protein>
<dbReference type="GO" id="GO:0005524">
    <property type="term" value="F:ATP binding"/>
    <property type="evidence" value="ECO:0007669"/>
    <property type="project" value="UniProtKB-UniRule"/>
</dbReference>
<dbReference type="Proteomes" id="UP000177745">
    <property type="component" value="Unassembled WGS sequence"/>
</dbReference>
<gene>
    <name evidence="15" type="primary">ileS</name>
    <name evidence="18" type="ORF">A3G51_01905</name>
</gene>
<dbReference type="HAMAP" id="MF_02003">
    <property type="entry name" value="Ile_tRNA_synth_type2"/>
    <property type="match status" value="1"/>
</dbReference>
<dbReference type="InterPro" id="IPR013155">
    <property type="entry name" value="M/V/L/I-tRNA-synth_anticd-bd"/>
</dbReference>
<comment type="function">
    <text evidence="13 15">Catalyzes the attachment of isoleucine to tRNA(Ile). As IleRS can inadvertently accommodate and process structurally similar amino acids such as valine, to avoid such errors it has two additional distinct tRNA(Ile)-dependent editing activities. One activity is designated as 'pretransfer' editing and involves the hydrolysis of activated Val-AMP. The other activity is designated 'posttransfer' editing and involves deacylation of mischarged Val-tRNA(Ile).</text>
</comment>
<dbReference type="Pfam" id="PF00300">
    <property type="entry name" value="His_Phos_1"/>
    <property type="match status" value="1"/>
</dbReference>
<dbReference type="InterPro" id="IPR009008">
    <property type="entry name" value="Val/Leu/Ile-tRNA-synth_edit"/>
</dbReference>
<dbReference type="InterPro" id="IPR013078">
    <property type="entry name" value="His_Pase_superF_clade-1"/>
</dbReference>
<evidence type="ECO:0000256" key="2">
    <source>
        <dbReference type="ARBA" id="ARBA00004496"/>
    </source>
</evidence>
<comment type="domain">
    <text evidence="15">IleRS has two distinct active sites: one for aminoacylation and one for editing. The misactivated valine is translocated from the active site to the editing site, which sterically excludes the correctly activated isoleucine. The single editing site contains two valyl binding pockets, one specific for each substrate (Val-AMP or Val-tRNA(Ile)).</text>
</comment>
<feature type="short sequence motif" description="'KMSKS' region" evidence="15">
    <location>
        <begin position="800"/>
        <end position="804"/>
    </location>
</feature>
<evidence type="ECO:0000256" key="13">
    <source>
        <dbReference type="ARBA" id="ARBA00025217"/>
    </source>
</evidence>
<evidence type="ECO:0000256" key="14">
    <source>
        <dbReference type="ARBA" id="ARBA00048359"/>
    </source>
</evidence>
<keyword evidence="12 15" id="KW-0030">Aminoacyl-tRNA synthetase</keyword>
<keyword evidence="6 15" id="KW-0436">Ligase</keyword>
<dbReference type="GO" id="GO:0008270">
    <property type="term" value="F:zinc ion binding"/>
    <property type="evidence" value="ECO:0007669"/>
    <property type="project" value="UniProtKB-UniRule"/>
</dbReference>
<feature type="domain" description="Methionyl/Valyl/Leucyl/Isoleucyl-tRNA synthetase anticodon-binding" evidence="17">
    <location>
        <begin position="881"/>
        <end position="1022"/>
    </location>
</feature>
<dbReference type="FunFam" id="3.40.50.620:FF:000063">
    <property type="entry name" value="Isoleucine--tRNA ligase"/>
    <property type="match status" value="1"/>
</dbReference>
<dbReference type="SUPFAM" id="SSF53254">
    <property type="entry name" value="Phosphoglycerate mutase-like"/>
    <property type="match status" value="1"/>
</dbReference>
<accession>A0A1F8H8A2</accession>
<evidence type="ECO:0000256" key="7">
    <source>
        <dbReference type="ARBA" id="ARBA00022723"/>
    </source>
</evidence>
<evidence type="ECO:0000256" key="8">
    <source>
        <dbReference type="ARBA" id="ARBA00022741"/>
    </source>
</evidence>
<organism evidence="18 19">
    <name type="scientific">Candidatus Yanofskybacteria bacterium RIFCSPLOWO2_12_FULL_43_11b</name>
    <dbReference type="NCBI Taxonomy" id="1802710"/>
    <lineage>
        <taxon>Bacteria</taxon>
        <taxon>Candidatus Yanofskyibacteriota</taxon>
    </lineage>
</organism>
<evidence type="ECO:0000256" key="11">
    <source>
        <dbReference type="ARBA" id="ARBA00022917"/>
    </source>
</evidence>
<evidence type="ECO:0000256" key="10">
    <source>
        <dbReference type="ARBA" id="ARBA00022840"/>
    </source>
</evidence>
<dbReference type="PRINTS" id="PR00984">
    <property type="entry name" value="TRNASYNTHILE"/>
</dbReference>
<dbReference type="InterPro" id="IPR014729">
    <property type="entry name" value="Rossmann-like_a/b/a_fold"/>
</dbReference>
<dbReference type="Pfam" id="PF08264">
    <property type="entry name" value="Anticodon_1"/>
    <property type="match status" value="1"/>
</dbReference>
<evidence type="ECO:0000256" key="3">
    <source>
        <dbReference type="ARBA" id="ARBA00007078"/>
    </source>
</evidence>
<dbReference type="PANTHER" id="PTHR42780">
    <property type="entry name" value="SOLEUCYL-TRNA SYNTHETASE"/>
    <property type="match status" value="1"/>
</dbReference>
<dbReference type="GO" id="GO:0002161">
    <property type="term" value="F:aminoacyl-tRNA deacylase activity"/>
    <property type="evidence" value="ECO:0007669"/>
    <property type="project" value="InterPro"/>
</dbReference>
<name>A0A1F8H8A2_9BACT</name>
<dbReference type="EC" id="6.1.1.5" evidence="15"/>
<feature type="domain" description="Aminoacyl-tRNA synthetase class Ia" evidence="16">
    <location>
        <begin position="13"/>
        <end position="497"/>
    </location>
</feature>
<feature type="domain" description="Aminoacyl-tRNA synthetase class Ia" evidence="16">
    <location>
        <begin position="694"/>
        <end position="834"/>
    </location>
</feature>
<evidence type="ECO:0000256" key="12">
    <source>
        <dbReference type="ARBA" id="ARBA00023146"/>
    </source>
</evidence>
<keyword evidence="7 15" id="KW-0479">Metal-binding</keyword>
<dbReference type="GO" id="GO:0005737">
    <property type="term" value="C:cytoplasm"/>
    <property type="evidence" value="ECO:0007669"/>
    <property type="project" value="UniProtKB-SubCell"/>
</dbReference>
<comment type="similarity">
    <text evidence="3 15">Belongs to the class-I aminoacyl-tRNA synthetase family. IleS type 2 subfamily.</text>
</comment>
<evidence type="ECO:0000256" key="6">
    <source>
        <dbReference type="ARBA" id="ARBA00022598"/>
    </source>
</evidence>
<comment type="cofactor">
    <cofactor evidence="1 15">
        <name>Zn(2+)</name>
        <dbReference type="ChEBI" id="CHEBI:29105"/>
    </cofactor>
</comment>
<evidence type="ECO:0000313" key="19">
    <source>
        <dbReference type="Proteomes" id="UP000177745"/>
    </source>
</evidence>
<comment type="caution">
    <text evidence="18">The sequence shown here is derived from an EMBL/GenBank/DDBJ whole genome shotgun (WGS) entry which is preliminary data.</text>
</comment>
<keyword evidence="8 15" id="KW-0547">Nucleotide-binding</keyword>
<evidence type="ECO:0000259" key="16">
    <source>
        <dbReference type="Pfam" id="PF00133"/>
    </source>
</evidence>
<comment type="catalytic activity">
    <reaction evidence="14 15">
        <text>tRNA(Ile) + L-isoleucine + ATP = L-isoleucyl-tRNA(Ile) + AMP + diphosphate</text>
        <dbReference type="Rhea" id="RHEA:11060"/>
        <dbReference type="Rhea" id="RHEA-COMP:9666"/>
        <dbReference type="Rhea" id="RHEA-COMP:9695"/>
        <dbReference type="ChEBI" id="CHEBI:30616"/>
        <dbReference type="ChEBI" id="CHEBI:33019"/>
        <dbReference type="ChEBI" id="CHEBI:58045"/>
        <dbReference type="ChEBI" id="CHEBI:78442"/>
        <dbReference type="ChEBI" id="CHEBI:78528"/>
        <dbReference type="ChEBI" id="CHEBI:456215"/>
        <dbReference type="EC" id="6.1.1.5"/>
    </reaction>
</comment>
<sequence>MSDFNFADKEKRILDFWRDNKIFEKSLALRQSQGKCFVFFEGPPTANGLPHIGHFLTRIYKDVYGRYKTMRGFYVQRKAGWDTHGLPVEIEVEKELGFKNKKDIEIYGIDKFNKKAKENAGKYIKEWEEMTKKMGFWVDLKNPYFTYKNQYIESLWSIIKKIWDRKLLYLAHRVVPFCTRCGTGLSSHEVAQGYKSVKDKSVYIMFKMKGGTNSNSYVLSWTTTPWTLPGNVALAINQNLSYIRARIKINGAEQWVITAESTWPKIRQFLVEKGFHPHEQGSQIPVRELIGESYEPLFDIPKLKSQSSYKIYPADFVNADDGTGVVHTAVMYGEDDYNLGTRIGLPKFHTVDERGRFIHVGQGLDGMYVKDKETDNLIIEILEKKGNLLKTEEYEHDYPFCWRCDTPLLYYAKESWFIKMSAVNKELLKSNQKINWFPGHIKEGRFGQWLKEGKDWAFSRERYWGTPLPIWKCSDCGEFVTIGSLDELEKNRYKPKNEFYVLRHGHSEKNGRPGEPATISSRLEHDKYHLTEDGIEQVKNVAKKLKKLGGVDTIISSPFLRTKETARIIADELGLKVHLEPEIREYDHGSACEGKTEHVCLVAHADQRWETKTPDGESWMELRRRMSGFLRDLDAKHEGKRILLVSHGDPIFLLETFTLGLAKDEAPASREKIYPKEAELKKLNLKNWPHDDDGELDLHRPYIDRIVLKCKKCGGKMAKIPDLIDVWFDSGAMPYAQQHWPFENGKMFKEQFPADFIVEAIDQTRGWFFTLLAISTLLEKGAPYKNVMVLGHALDEKGQKMSKSKGNYAPVMEFMNKYGVDVLRWYFLSSMTIGESKSVIPREIEDKQKGFFGTLGNCIKFYELYATEPTTNDQRPTTLLDKWILSKLNELIVEVSDCLDKYDPTSAAKAVEKFVAEDFSNWWLRRSRRRKEALGLLRFLLLEVAKIIAPFIPFTAEDIHMRMHAGQNAGTQSIHLHDWPKADKKLIDKKLEKQMEEVQNIVTIGLAQRKEKQIKVRQPLRSVYLGLSNEFPKDLEILMKGELNVKEIVYDKSQKELVVLNTEIDEALIHEGYARELMRQIQDMRKEAKYRVDDEVFGQWHSDNPDLSAAINKWSDEIKKDVLLNNFENSQHDDKAYDVEKEFELVAGKKIWIGIKK</sequence>
<dbReference type="Gene3D" id="3.40.50.620">
    <property type="entry name" value="HUPs"/>
    <property type="match status" value="3"/>
</dbReference>
<dbReference type="SUPFAM" id="SSF50677">
    <property type="entry name" value="ValRS/IleRS/LeuRS editing domain"/>
    <property type="match status" value="1"/>
</dbReference>
<dbReference type="PANTHER" id="PTHR42780:SF1">
    <property type="entry name" value="ISOLEUCINE--TRNA LIGASE, CYTOPLASMIC"/>
    <property type="match status" value="1"/>
</dbReference>
<feature type="binding site" evidence="15">
    <location>
        <position position="803"/>
    </location>
    <ligand>
        <name>ATP</name>
        <dbReference type="ChEBI" id="CHEBI:30616"/>
    </ligand>
</feature>
<dbReference type="InterPro" id="IPR009080">
    <property type="entry name" value="tRNAsynth_Ia_anticodon-bd"/>
</dbReference>
<evidence type="ECO:0000256" key="5">
    <source>
        <dbReference type="ARBA" id="ARBA00022490"/>
    </source>
</evidence>
<evidence type="ECO:0000256" key="1">
    <source>
        <dbReference type="ARBA" id="ARBA00001947"/>
    </source>
</evidence>
<evidence type="ECO:0000259" key="17">
    <source>
        <dbReference type="Pfam" id="PF08264"/>
    </source>
</evidence>
<dbReference type="CDD" id="cd07067">
    <property type="entry name" value="HP_PGM_like"/>
    <property type="match status" value="1"/>
</dbReference>
<comment type="subunit">
    <text evidence="4 15">Monomer.</text>
</comment>
<dbReference type="InterPro" id="IPR002300">
    <property type="entry name" value="aa-tRNA-synth_Ia"/>
</dbReference>
<dbReference type="GO" id="GO:0006428">
    <property type="term" value="P:isoleucyl-tRNA aminoacylation"/>
    <property type="evidence" value="ECO:0007669"/>
    <property type="project" value="UniProtKB-UniRule"/>
</dbReference>
<feature type="short sequence motif" description="'HIGH' region" evidence="15">
    <location>
        <begin position="44"/>
        <end position="54"/>
    </location>
</feature>
<dbReference type="PROSITE" id="PS00178">
    <property type="entry name" value="AA_TRNA_LIGASE_I"/>
    <property type="match status" value="1"/>
</dbReference>
<comment type="subcellular location">
    <subcellularLocation>
        <location evidence="2 15">Cytoplasm</location>
    </subcellularLocation>
</comment>
<evidence type="ECO:0000313" key="18">
    <source>
        <dbReference type="EMBL" id="OGN33845.1"/>
    </source>
</evidence>
<dbReference type="Pfam" id="PF00133">
    <property type="entry name" value="tRNA-synt_1"/>
    <property type="match status" value="2"/>
</dbReference>
<dbReference type="EMBL" id="MGKY01000010">
    <property type="protein sequence ID" value="OGN33845.1"/>
    <property type="molecule type" value="Genomic_DNA"/>
</dbReference>